<dbReference type="SUPFAM" id="SSF48726">
    <property type="entry name" value="Immunoglobulin"/>
    <property type="match status" value="1"/>
</dbReference>
<evidence type="ECO:0000256" key="1">
    <source>
        <dbReference type="ARBA" id="ARBA00023319"/>
    </source>
</evidence>
<name>A0A401TM36_CHIPU</name>
<dbReference type="STRING" id="137246.A0A401TM36"/>
<dbReference type="Pfam" id="PF00047">
    <property type="entry name" value="ig"/>
    <property type="match status" value="1"/>
</dbReference>
<organism evidence="3 4">
    <name type="scientific">Chiloscyllium punctatum</name>
    <name type="common">Brownbanded bambooshark</name>
    <name type="synonym">Hemiscyllium punctatum</name>
    <dbReference type="NCBI Taxonomy" id="137246"/>
    <lineage>
        <taxon>Eukaryota</taxon>
        <taxon>Metazoa</taxon>
        <taxon>Chordata</taxon>
        <taxon>Craniata</taxon>
        <taxon>Vertebrata</taxon>
        <taxon>Chondrichthyes</taxon>
        <taxon>Elasmobranchii</taxon>
        <taxon>Galeomorphii</taxon>
        <taxon>Galeoidea</taxon>
        <taxon>Orectolobiformes</taxon>
        <taxon>Hemiscylliidae</taxon>
        <taxon>Chiloscyllium</taxon>
    </lineage>
</organism>
<dbReference type="InterPro" id="IPR013151">
    <property type="entry name" value="Immunoglobulin_dom"/>
</dbReference>
<evidence type="ECO:0000313" key="3">
    <source>
        <dbReference type="EMBL" id="GCC43730.1"/>
    </source>
</evidence>
<gene>
    <name evidence="3" type="ORF">chiPu_0027882</name>
</gene>
<evidence type="ECO:0000259" key="2">
    <source>
        <dbReference type="PROSITE" id="PS50835"/>
    </source>
</evidence>
<feature type="domain" description="Ig-like" evidence="2">
    <location>
        <begin position="22"/>
        <end position="86"/>
    </location>
</feature>
<dbReference type="Proteomes" id="UP000287033">
    <property type="component" value="Unassembled WGS sequence"/>
</dbReference>
<dbReference type="OrthoDB" id="6106100at2759"/>
<accession>A0A401TM36</accession>
<dbReference type="InterPro" id="IPR036179">
    <property type="entry name" value="Ig-like_dom_sf"/>
</dbReference>
<reference evidence="3 4" key="1">
    <citation type="journal article" date="2018" name="Nat. Ecol. Evol.">
        <title>Shark genomes provide insights into elasmobranch evolution and the origin of vertebrates.</title>
        <authorList>
            <person name="Hara Y"/>
            <person name="Yamaguchi K"/>
            <person name="Onimaru K"/>
            <person name="Kadota M"/>
            <person name="Koyanagi M"/>
            <person name="Keeley SD"/>
            <person name="Tatsumi K"/>
            <person name="Tanaka K"/>
            <person name="Motone F"/>
            <person name="Kageyama Y"/>
            <person name="Nozu R"/>
            <person name="Adachi N"/>
            <person name="Nishimura O"/>
            <person name="Nakagawa R"/>
            <person name="Tanegashima C"/>
            <person name="Kiyatake I"/>
            <person name="Matsumoto R"/>
            <person name="Murakumo K"/>
            <person name="Nishida K"/>
            <person name="Terakita A"/>
            <person name="Kuratani S"/>
            <person name="Sato K"/>
            <person name="Hyodo S Kuraku.S."/>
        </authorList>
    </citation>
    <scope>NUCLEOTIDE SEQUENCE [LARGE SCALE GENOMIC DNA]</scope>
</reference>
<keyword evidence="1" id="KW-0393">Immunoglobulin domain</keyword>
<dbReference type="EMBL" id="BEZZ01116799">
    <property type="protein sequence ID" value="GCC43730.1"/>
    <property type="molecule type" value="Genomic_DNA"/>
</dbReference>
<dbReference type="PROSITE" id="PS50835">
    <property type="entry name" value="IG_LIKE"/>
    <property type="match status" value="1"/>
</dbReference>
<sequence length="94" mass="10720">VDVAINGITTDYIIIRNISDFISLTCAAVNNTHDEELVWFRGDREINLKSKNRINVSTVCIDPITENDDEAKFSCHLNKDHKINTTVRLDIKCE</sequence>
<proteinExistence type="predicted"/>
<keyword evidence="4" id="KW-1185">Reference proteome</keyword>
<dbReference type="Gene3D" id="2.60.40.10">
    <property type="entry name" value="Immunoglobulins"/>
    <property type="match status" value="1"/>
</dbReference>
<comment type="caution">
    <text evidence="3">The sequence shown here is derived from an EMBL/GenBank/DDBJ whole genome shotgun (WGS) entry which is preliminary data.</text>
</comment>
<dbReference type="InterPro" id="IPR007110">
    <property type="entry name" value="Ig-like_dom"/>
</dbReference>
<evidence type="ECO:0000313" key="4">
    <source>
        <dbReference type="Proteomes" id="UP000287033"/>
    </source>
</evidence>
<dbReference type="AlphaFoldDB" id="A0A401TM36"/>
<dbReference type="InterPro" id="IPR013783">
    <property type="entry name" value="Ig-like_fold"/>
</dbReference>
<feature type="non-terminal residue" evidence="3">
    <location>
        <position position="1"/>
    </location>
</feature>
<protein>
    <recommendedName>
        <fullName evidence="2">Ig-like domain-containing protein</fullName>
    </recommendedName>
</protein>